<dbReference type="Proteomes" id="UP000494040">
    <property type="component" value="Unassembled WGS sequence"/>
</dbReference>
<feature type="compositionally biased region" description="Basic residues" evidence="4">
    <location>
        <begin position="600"/>
        <end position="610"/>
    </location>
</feature>
<feature type="compositionally biased region" description="Polar residues" evidence="4">
    <location>
        <begin position="423"/>
        <end position="444"/>
    </location>
</feature>
<evidence type="ECO:0000256" key="4">
    <source>
        <dbReference type="SAM" id="MobiDB-lite"/>
    </source>
</evidence>
<dbReference type="Gene3D" id="1.20.1050.80">
    <property type="entry name" value="VPS9 domain"/>
    <property type="match status" value="1"/>
</dbReference>
<dbReference type="CDD" id="cd01776">
    <property type="entry name" value="RA_Rin"/>
    <property type="match status" value="1"/>
</dbReference>
<evidence type="ECO:0000313" key="8">
    <source>
        <dbReference type="EnsemblMetazoa" id="XP_014246894.2"/>
    </source>
</evidence>
<dbReference type="PANTHER" id="PTHR23101">
    <property type="entry name" value="RAB GDP/GTP EXCHANGE FACTOR"/>
    <property type="match status" value="1"/>
</dbReference>
<dbReference type="InterPro" id="IPR037191">
    <property type="entry name" value="VPS9_dom_sf"/>
</dbReference>
<evidence type="ECO:0000256" key="1">
    <source>
        <dbReference type="ARBA" id="ARBA00006919"/>
    </source>
</evidence>
<organism evidence="8 9">
    <name type="scientific">Cimex lectularius</name>
    <name type="common">Bed bug</name>
    <name type="synonym">Acanthia lectularia</name>
    <dbReference type="NCBI Taxonomy" id="79782"/>
    <lineage>
        <taxon>Eukaryota</taxon>
        <taxon>Metazoa</taxon>
        <taxon>Ecdysozoa</taxon>
        <taxon>Arthropoda</taxon>
        <taxon>Hexapoda</taxon>
        <taxon>Insecta</taxon>
        <taxon>Pterygota</taxon>
        <taxon>Neoptera</taxon>
        <taxon>Paraneoptera</taxon>
        <taxon>Hemiptera</taxon>
        <taxon>Heteroptera</taxon>
        <taxon>Panheteroptera</taxon>
        <taxon>Cimicomorpha</taxon>
        <taxon>Cimicidae</taxon>
        <taxon>Cimex</taxon>
    </lineage>
</organism>
<evidence type="ECO:0000259" key="5">
    <source>
        <dbReference type="PROSITE" id="PS50001"/>
    </source>
</evidence>
<evidence type="ECO:0000256" key="2">
    <source>
        <dbReference type="ARBA" id="ARBA00022468"/>
    </source>
</evidence>
<feature type="compositionally biased region" description="Low complexity" evidence="4">
    <location>
        <begin position="351"/>
        <end position="364"/>
    </location>
</feature>
<feature type="compositionally biased region" description="Pro residues" evidence="4">
    <location>
        <begin position="495"/>
        <end position="504"/>
    </location>
</feature>
<dbReference type="InterPro" id="IPR000980">
    <property type="entry name" value="SH2"/>
</dbReference>
<keyword evidence="2" id="KW-0343">GTPase activation</keyword>
<dbReference type="InterPro" id="IPR045046">
    <property type="entry name" value="Vps9-like"/>
</dbReference>
<feature type="domain" description="VPS9" evidence="7">
    <location>
        <begin position="1110"/>
        <end position="1257"/>
    </location>
</feature>
<feature type="compositionally biased region" description="Polar residues" evidence="4">
    <location>
        <begin position="701"/>
        <end position="716"/>
    </location>
</feature>
<feature type="domain" description="SH2" evidence="5">
    <location>
        <begin position="228"/>
        <end position="322"/>
    </location>
</feature>
<evidence type="ECO:0000259" key="6">
    <source>
        <dbReference type="PROSITE" id="PS50200"/>
    </source>
</evidence>
<evidence type="ECO:0000256" key="3">
    <source>
        <dbReference type="PROSITE-ProRule" id="PRU00191"/>
    </source>
</evidence>
<feature type="region of interest" description="Disordered" evidence="4">
    <location>
        <begin position="182"/>
        <end position="209"/>
    </location>
</feature>
<dbReference type="SMART" id="SM00314">
    <property type="entry name" value="RA"/>
    <property type="match status" value="1"/>
</dbReference>
<feature type="region of interest" description="Disordered" evidence="4">
    <location>
        <begin position="643"/>
        <end position="718"/>
    </location>
</feature>
<dbReference type="Pfam" id="PF00788">
    <property type="entry name" value="RA"/>
    <property type="match status" value="1"/>
</dbReference>
<dbReference type="KEGG" id="clec:106665170"/>
<dbReference type="Gene3D" id="3.30.505.10">
    <property type="entry name" value="SH2 domain"/>
    <property type="match status" value="1"/>
</dbReference>
<feature type="region of interest" description="Disordered" evidence="4">
    <location>
        <begin position="350"/>
        <end position="407"/>
    </location>
</feature>
<dbReference type="SUPFAM" id="SSF54236">
    <property type="entry name" value="Ubiquitin-like"/>
    <property type="match status" value="1"/>
</dbReference>
<feature type="compositionally biased region" description="Acidic residues" evidence="4">
    <location>
        <begin position="831"/>
        <end position="845"/>
    </location>
</feature>
<sequence length="1375" mass="151463">MRFIAPLGNFINGKEGLGILKELEGGMQVGRPHSRQANSHSSQANSVCFNQRERLRRASSVILSCTKFSAIQSKPSRGSVERSTDNGIDSVFRQVDVKMLITQYTALLLQTTKKTALVSPTFVHGRIRGDAFLEPYMEGLGREDSITKTGVRSLTNSPVQDNRKISSHFIIDLKQEQKKQSIDQVDGVCKEQDSGEESSRESSGSVCEEETPCGIGLMERLIRSHPVWFLPDIQRAGAFHLLQGKEEGNFVVRQSSQSSTMAISVRLPVGKGPYIEHYLIQAGPDNQLSLESSENKFPNIPDLIAHYAQCCDELPVQLTLPRAIRDAKNRQQLSSLALLGQEFWGYPMANPRPIQITPEPQTQQVSESTTGLNSSLPSSQASSLSSFGSGNNNNPGRSPTGEMDPIVLNLTPLNDQAQLNSLLSTFKGSPPNESVGSPNSNSCESPVAHASLPSLRAPRPTPPNTLNLISTSANNNSNCKSVSSPPTSLGVVPTKTPPPPPPRWSKPAPNFTVTTTVTFSMRETSTSSPPLPLDNSSKQASLCDSESLPSLASGTATLESNKTSNIKSPVSDPLPGNVFSPTGSETKSSLMSPISDSKPAHRRSKRHKESRHYQESDILESPTVYYRSSVADKVSDYEDIWGPESMTTFKPRSSPFMSPDEGVRKVPDILDRIPPCPAPRPSLNAAPSTPHPSPITPSEPQTPTETAPSNNKQSSPFYCEPADAIKTAALEVARRRNRNVHRSNRHSDPATLLQWPSNAPPGILERIDSKEELSLTGLSSSVDNLVGPRRLGRRIGILERGKGKPKISKRFQGKSLPENSWAVDSSWEFIGNEEDPGSEQEDITSPEEGLDRKFPSLEQQDNESPCAKGISIQELIAERCPELRLQTELLAMRNDPAKSDSSGNSGSRVSAYDNVTNQQNGASTQSHISDDDTQTIFSEPWDSSRWETLLERGDDWQRGEERVNIVRTKSFKERLDPFLCAPRLAALKRTRECGGTGTLIRSYTLQLAGDNTTVFAQTIDNFISCTRESKETRPQVVMRNMRQFMTGMKNYLVTHGEREFELQVEKERNKLRANEFLNLDAILEGVMHKLVVRPLREHLYRLFVDEYSEKSAIQLLAENIKYARTKLPKDIGIKPHIILPSEKDMEEICSYLQKVQEVDSPLEKLENLLSAIASIYSTVKVSNGSSKSGNFVLGADDFLPLFVWVLVQSGMVAAEIEADYMWGLLHPSLLSGEGGYYLTTLSSAVHVLKSFRASSEEYTASGSSLNWGPGPLAEFRSVLKIVVPDEMNGSIITKTLPIRPNMTTKDVCKIIAHKVRITNPQDYGLYKLIDGEETLLADGECPQDIKGSLSSSGQHCMFAYKRIDAKIAWPKSTSH</sequence>
<dbReference type="Pfam" id="PF02204">
    <property type="entry name" value="VPS9"/>
    <property type="match status" value="1"/>
</dbReference>
<dbReference type="InterPro" id="IPR036860">
    <property type="entry name" value="SH2_dom_sf"/>
</dbReference>
<dbReference type="GO" id="GO:0030139">
    <property type="term" value="C:endocytic vesicle"/>
    <property type="evidence" value="ECO:0007669"/>
    <property type="project" value="TreeGrafter"/>
</dbReference>
<dbReference type="PROSITE" id="PS51205">
    <property type="entry name" value="VPS9"/>
    <property type="match status" value="1"/>
</dbReference>
<protein>
    <recommendedName>
        <fullName evidence="10">Protein sprint</fullName>
    </recommendedName>
</protein>
<reference evidence="8" key="1">
    <citation type="submission" date="2022-01" db="UniProtKB">
        <authorList>
            <consortium name="EnsemblMetazoa"/>
        </authorList>
    </citation>
    <scope>IDENTIFICATION</scope>
</reference>
<dbReference type="Pfam" id="PF00017">
    <property type="entry name" value="SH2"/>
    <property type="match status" value="1"/>
</dbReference>
<dbReference type="GO" id="GO:0031267">
    <property type="term" value="F:small GTPase binding"/>
    <property type="evidence" value="ECO:0007669"/>
    <property type="project" value="TreeGrafter"/>
</dbReference>
<dbReference type="OMA" id="CKMIAHK"/>
<dbReference type="InterPro" id="IPR029071">
    <property type="entry name" value="Ubiquitin-like_domsf"/>
</dbReference>
<dbReference type="GeneID" id="106665170"/>
<feature type="region of interest" description="Disordered" evidence="4">
    <location>
        <begin position="423"/>
        <end position="616"/>
    </location>
</feature>
<dbReference type="SMART" id="SM00167">
    <property type="entry name" value="VPS9"/>
    <property type="match status" value="1"/>
</dbReference>
<dbReference type="GO" id="GO:0005829">
    <property type="term" value="C:cytosol"/>
    <property type="evidence" value="ECO:0007669"/>
    <property type="project" value="TreeGrafter"/>
</dbReference>
<dbReference type="CDD" id="cd00173">
    <property type="entry name" value="SH2"/>
    <property type="match status" value="1"/>
</dbReference>
<dbReference type="EnsemblMetazoa" id="XM_014391408.2">
    <property type="protein sequence ID" value="XP_014246894.2"/>
    <property type="gene ID" value="LOC106665170"/>
</dbReference>
<keyword evidence="3" id="KW-0727">SH2 domain</keyword>
<dbReference type="GO" id="GO:0005085">
    <property type="term" value="F:guanyl-nucleotide exchange factor activity"/>
    <property type="evidence" value="ECO:0007669"/>
    <property type="project" value="InterPro"/>
</dbReference>
<feature type="compositionally biased region" description="Basic and acidic residues" evidence="4">
    <location>
        <begin position="661"/>
        <end position="671"/>
    </location>
</feature>
<dbReference type="PROSITE" id="PS50001">
    <property type="entry name" value="SH2"/>
    <property type="match status" value="1"/>
</dbReference>
<feature type="compositionally biased region" description="Low complexity" evidence="4">
    <location>
        <begin position="371"/>
        <end position="401"/>
    </location>
</feature>
<dbReference type="Pfam" id="PF23268">
    <property type="entry name" value="RIN1"/>
    <property type="match status" value="1"/>
</dbReference>
<evidence type="ECO:0008006" key="10">
    <source>
        <dbReference type="Google" id="ProtNLM"/>
    </source>
</evidence>
<dbReference type="CTD" id="31987"/>
<feature type="compositionally biased region" description="Basic and acidic residues" evidence="4">
    <location>
        <begin position="188"/>
        <end position="200"/>
    </location>
</feature>
<evidence type="ECO:0000259" key="7">
    <source>
        <dbReference type="PROSITE" id="PS51205"/>
    </source>
</evidence>
<dbReference type="GO" id="GO:0007165">
    <property type="term" value="P:signal transduction"/>
    <property type="evidence" value="ECO:0007669"/>
    <property type="project" value="InterPro"/>
</dbReference>
<comment type="similarity">
    <text evidence="1">Belongs to the RIN (Ras interaction/interference) family.</text>
</comment>
<feature type="domain" description="Ras-associating" evidence="6">
    <location>
        <begin position="1293"/>
        <end position="1365"/>
    </location>
</feature>
<name>A0A8I6RIL8_CIMLE</name>
<dbReference type="SMART" id="SM00252">
    <property type="entry name" value="SH2"/>
    <property type="match status" value="1"/>
</dbReference>
<dbReference type="InterPro" id="IPR003123">
    <property type="entry name" value="VPS9"/>
</dbReference>
<keyword evidence="9" id="KW-1185">Reference proteome</keyword>
<feature type="region of interest" description="Disordered" evidence="4">
    <location>
        <begin position="736"/>
        <end position="757"/>
    </location>
</feature>
<dbReference type="SUPFAM" id="SSF55550">
    <property type="entry name" value="SH2 domain"/>
    <property type="match status" value="1"/>
</dbReference>
<proteinExistence type="inferred from homology"/>
<dbReference type="PROSITE" id="PS50200">
    <property type="entry name" value="RA"/>
    <property type="match status" value="1"/>
</dbReference>
<dbReference type="PANTHER" id="PTHR23101:SF104">
    <property type="entry name" value="PROTEIN SPRINT"/>
    <property type="match status" value="1"/>
</dbReference>
<dbReference type="GO" id="GO:0005096">
    <property type="term" value="F:GTPase activator activity"/>
    <property type="evidence" value="ECO:0007669"/>
    <property type="project" value="UniProtKB-KW"/>
</dbReference>
<dbReference type="InterPro" id="IPR000159">
    <property type="entry name" value="RA_dom"/>
</dbReference>
<dbReference type="RefSeq" id="XP_014246894.2">
    <property type="nucleotide sequence ID" value="XM_014391408.2"/>
</dbReference>
<feature type="region of interest" description="Disordered" evidence="4">
    <location>
        <begin position="830"/>
        <end position="850"/>
    </location>
</feature>
<dbReference type="OrthoDB" id="21085at2759"/>
<dbReference type="SUPFAM" id="SSF109993">
    <property type="entry name" value="VPS9 domain"/>
    <property type="match status" value="1"/>
</dbReference>
<dbReference type="GO" id="GO:0016192">
    <property type="term" value="P:vesicle-mediated transport"/>
    <property type="evidence" value="ECO:0007669"/>
    <property type="project" value="InterPro"/>
</dbReference>
<evidence type="ECO:0000313" key="9">
    <source>
        <dbReference type="Proteomes" id="UP000494040"/>
    </source>
</evidence>
<accession>A0A8I6RIL8</accession>
<feature type="compositionally biased region" description="Polar residues" evidence="4">
    <location>
        <begin position="579"/>
        <end position="595"/>
    </location>
</feature>
<feature type="compositionally biased region" description="Polar residues" evidence="4">
    <location>
        <begin position="511"/>
        <end position="568"/>
    </location>
</feature>
<feature type="compositionally biased region" description="Polar residues" evidence="4">
    <location>
        <begin position="464"/>
        <end position="487"/>
    </location>
</feature>